<gene>
    <name evidence="9" type="ORF">DB88DRAFT_506193</name>
</gene>
<evidence type="ECO:0000313" key="10">
    <source>
        <dbReference type="Proteomes" id="UP001182556"/>
    </source>
</evidence>
<dbReference type="SUPFAM" id="SSF103473">
    <property type="entry name" value="MFS general substrate transporter"/>
    <property type="match status" value="1"/>
</dbReference>
<dbReference type="PROSITE" id="PS00217">
    <property type="entry name" value="SUGAR_TRANSPORT_2"/>
    <property type="match status" value="1"/>
</dbReference>
<evidence type="ECO:0000256" key="6">
    <source>
        <dbReference type="SAM" id="MobiDB-lite"/>
    </source>
</evidence>
<feature type="transmembrane region" description="Helical" evidence="7">
    <location>
        <begin position="333"/>
        <end position="354"/>
    </location>
</feature>
<accession>A0AAD9CUV4</accession>
<dbReference type="PANTHER" id="PTHR48022:SF2">
    <property type="entry name" value="PLASTIDIC GLUCOSE TRANSPORTER 4"/>
    <property type="match status" value="1"/>
</dbReference>
<feature type="region of interest" description="Disordered" evidence="6">
    <location>
        <begin position="1"/>
        <end position="33"/>
    </location>
</feature>
<evidence type="ECO:0000313" key="9">
    <source>
        <dbReference type="EMBL" id="KAK1921950.1"/>
    </source>
</evidence>
<protein>
    <submittedName>
        <fullName evidence="9">General substrate transporter</fullName>
    </submittedName>
</protein>
<feature type="transmembrane region" description="Helical" evidence="7">
    <location>
        <begin position="419"/>
        <end position="443"/>
    </location>
</feature>
<dbReference type="PROSITE" id="PS50850">
    <property type="entry name" value="MFS"/>
    <property type="match status" value="1"/>
</dbReference>
<dbReference type="InterPro" id="IPR005829">
    <property type="entry name" value="Sugar_transporter_CS"/>
</dbReference>
<dbReference type="InterPro" id="IPR050360">
    <property type="entry name" value="MFS_Sugar_Transporters"/>
</dbReference>
<dbReference type="InterPro" id="IPR020846">
    <property type="entry name" value="MFS_dom"/>
</dbReference>
<dbReference type="InterPro" id="IPR005828">
    <property type="entry name" value="MFS_sugar_transport-like"/>
</dbReference>
<dbReference type="AlphaFoldDB" id="A0AAD9CUV4"/>
<evidence type="ECO:0000256" key="3">
    <source>
        <dbReference type="ARBA" id="ARBA00022692"/>
    </source>
</evidence>
<dbReference type="InterPro" id="IPR036259">
    <property type="entry name" value="MFS_trans_sf"/>
</dbReference>
<feature type="compositionally biased region" description="Polar residues" evidence="6">
    <location>
        <begin position="1"/>
        <end position="10"/>
    </location>
</feature>
<dbReference type="Proteomes" id="UP001182556">
    <property type="component" value="Unassembled WGS sequence"/>
</dbReference>
<evidence type="ECO:0000256" key="7">
    <source>
        <dbReference type="SAM" id="Phobius"/>
    </source>
</evidence>
<evidence type="ECO:0000256" key="4">
    <source>
        <dbReference type="ARBA" id="ARBA00022989"/>
    </source>
</evidence>
<dbReference type="PANTHER" id="PTHR48022">
    <property type="entry name" value="PLASTIDIC GLUCOSE TRANSPORTER 4"/>
    <property type="match status" value="1"/>
</dbReference>
<name>A0AAD9CUV4_PAPLA</name>
<keyword evidence="3 7" id="KW-0812">Transmembrane</keyword>
<sequence length="548" mass="60895">MQPETPQHPWSPTEEKNDTLQIETAHPPAAPDVDDQLDAIKEGRDVQLKSTLDNLGVWETVKVYRTALIICGLAGFAAATDGYQNQLSASIIANKGFIAQFKPAGAKALNKQHVSVFGGIFRRSAGQVIGQFSIQWFSDWWGRKGAMWLFMGILILSVIVESVSHIWWHWALAKFIAGVGIGSVQATLPVYINEQAPARIRGFLLVAYSLWFSLGGLMASIGLKAQADKHPLNWKTPIYTQYAMLGLSLLIFAFLPESPWWLVSRNKIEKAKKIMLRNHKHVQGYDVDQQVGIIAATIAQQKAWDIETKAQGPLAMLTGLNLKRFLIGSWPKVLQQFVGLSVFSSYSAYFFQLAGNKDPFLVTVILGCCSLASVVCDALLVDKIGRRRMTLIGFGGACFGVSLMAIIGCFNYESKQLGAVLVFAGVSANFFNTFQSSTSYAYLTEMPEQRFRARATGWGLAFCNLFAVLFNFTVPLMLAIWKVKTAFLFMGLGIPGTVLAYFIMPESMRRSPAEIHEMFTEGVCLRKWKGHKTFVERDLEMRIARGEA</sequence>
<keyword evidence="5 7" id="KW-0472">Membrane</keyword>
<feature type="domain" description="Major facilitator superfamily (MFS) profile" evidence="8">
    <location>
        <begin position="67"/>
        <end position="508"/>
    </location>
</feature>
<evidence type="ECO:0000256" key="2">
    <source>
        <dbReference type="ARBA" id="ARBA00010992"/>
    </source>
</evidence>
<feature type="transmembrane region" description="Helical" evidence="7">
    <location>
        <begin position="392"/>
        <end position="413"/>
    </location>
</feature>
<evidence type="ECO:0000259" key="8">
    <source>
        <dbReference type="PROSITE" id="PS50850"/>
    </source>
</evidence>
<feature type="transmembrane region" description="Helical" evidence="7">
    <location>
        <begin position="146"/>
        <end position="167"/>
    </location>
</feature>
<comment type="similarity">
    <text evidence="2">Belongs to the major facilitator superfamily. Sugar transporter (TC 2.A.1.1) family.</text>
</comment>
<evidence type="ECO:0000256" key="5">
    <source>
        <dbReference type="ARBA" id="ARBA00023136"/>
    </source>
</evidence>
<feature type="transmembrane region" description="Helical" evidence="7">
    <location>
        <begin position="242"/>
        <end position="263"/>
    </location>
</feature>
<comment type="caution">
    <text evidence="9">The sequence shown here is derived from an EMBL/GenBank/DDBJ whole genome shotgun (WGS) entry which is preliminary data.</text>
</comment>
<dbReference type="Gene3D" id="1.20.1250.20">
    <property type="entry name" value="MFS general substrate transporter like domains"/>
    <property type="match status" value="1"/>
</dbReference>
<evidence type="ECO:0000256" key="1">
    <source>
        <dbReference type="ARBA" id="ARBA00004141"/>
    </source>
</evidence>
<dbReference type="EMBL" id="JAODAN010000009">
    <property type="protein sequence ID" value="KAK1921950.1"/>
    <property type="molecule type" value="Genomic_DNA"/>
</dbReference>
<feature type="transmembrane region" description="Helical" evidence="7">
    <location>
        <begin position="486"/>
        <end position="504"/>
    </location>
</feature>
<feature type="transmembrane region" description="Helical" evidence="7">
    <location>
        <begin position="455"/>
        <end position="480"/>
    </location>
</feature>
<dbReference type="GO" id="GO:0005351">
    <property type="term" value="F:carbohydrate:proton symporter activity"/>
    <property type="evidence" value="ECO:0007669"/>
    <property type="project" value="TreeGrafter"/>
</dbReference>
<organism evidence="9 10">
    <name type="scientific">Papiliotrema laurentii</name>
    <name type="common">Cryptococcus laurentii</name>
    <dbReference type="NCBI Taxonomy" id="5418"/>
    <lineage>
        <taxon>Eukaryota</taxon>
        <taxon>Fungi</taxon>
        <taxon>Dikarya</taxon>
        <taxon>Basidiomycota</taxon>
        <taxon>Agaricomycotina</taxon>
        <taxon>Tremellomycetes</taxon>
        <taxon>Tremellales</taxon>
        <taxon>Rhynchogastremaceae</taxon>
        <taxon>Papiliotrema</taxon>
    </lineage>
</organism>
<feature type="transmembrane region" description="Helical" evidence="7">
    <location>
        <begin position="360"/>
        <end position="380"/>
    </location>
</feature>
<feature type="transmembrane region" description="Helical" evidence="7">
    <location>
        <begin position="203"/>
        <end position="222"/>
    </location>
</feature>
<keyword evidence="4 7" id="KW-1133">Transmembrane helix</keyword>
<proteinExistence type="inferred from homology"/>
<feature type="transmembrane region" description="Helical" evidence="7">
    <location>
        <begin position="173"/>
        <end position="191"/>
    </location>
</feature>
<dbReference type="Pfam" id="PF00083">
    <property type="entry name" value="Sugar_tr"/>
    <property type="match status" value="1"/>
</dbReference>
<comment type="subcellular location">
    <subcellularLocation>
        <location evidence="1">Membrane</location>
        <topology evidence="1">Multi-pass membrane protein</topology>
    </subcellularLocation>
</comment>
<dbReference type="GO" id="GO:0016020">
    <property type="term" value="C:membrane"/>
    <property type="evidence" value="ECO:0007669"/>
    <property type="project" value="UniProtKB-SubCell"/>
</dbReference>
<reference evidence="9" key="1">
    <citation type="submission" date="2023-02" db="EMBL/GenBank/DDBJ databases">
        <title>Identification and recombinant expression of a fungal hydrolase from Papiliotrema laurentii that hydrolyzes apple cutin and clears colloidal polyester polyurethane.</title>
        <authorList>
            <consortium name="DOE Joint Genome Institute"/>
            <person name="Roman V.A."/>
            <person name="Bojanowski C."/>
            <person name="Crable B.R."/>
            <person name="Wagner D.N."/>
            <person name="Hung C.S."/>
            <person name="Nadeau L.J."/>
            <person name="Schratz L."/>
            <person name="Haridas S."/>
            <person name="Pangilinan J."/>
            <person name="Lipzen A."/>
            <person name="Na H."/>
            <person name="Yan M."/>
            <person name="Ng V."/>
            <person name="Grigoriev I.V."/>
            <person name="Spatafora J.W."/>
            <person name="Barlow D."/>
            <person name="Biffinger J."/>
            <person name="Kelley-Loughnane N."/>
            <person name="Varaljay V.A."/>
            <person name="Crookes-Goodson W.J."/>
        </authorList>
    </citation>
    <scope>NUCLEOTIDE SEQUENCE</scope>
    <source>
        <strain evidence="9">5307AH</strain>
    </source>
</reference>
<keyword evidence="10" id="KW-1185">Reference proteome</keyword>